<accession>A0A0B5L3Q2</accession>
<dbReference type="Pfam" id="PF01844">
    <property type="entry name" value="HNH"/>
    <property type="match status" value="1"/>
</dbReference>
<dbReference type="EMBL" id="KM369884">
    <property type="protein sequence ID" value="AJG43812.1"/>
    <property type="molecule type" value="Genomic_DNA"/>
</dbReference>
<dbReference type="GO" id="GO:0003676">
    <property type="term" value="F:nucleic acid binding"/>
    <property type="evidence" value="ECO:0007669"/>
    <property type="project" value="InterPro"/>
</dbReference>
<name>A0A0B5L3Q2_STAHA</name>
<dbReference type="RefSeq" id="WP_037570181.1">
    <property type="nucleotide sequence ID" value="NZ_CAXORM010000202.1"/>
</dbReference>
<reference evidence="2" key="1">
    <citation type="journal article" date="2015" name="Antimicrob. Agents Chemother.">
        <title>Coexistence of heavy metal and antibiotic resistance within a novel composite staphylococcal cassette chromosome in a Staphylococcus haemolyticus isolate from bovine mastitis milk.</title>
        <authorList>
            <person name="Xue H."/>
            <person name="Wu Z."/>
            <person name="Li L."/>
            <person name="Li F."/>
            <person name="Wang Y."/>
            <person name="Zhao X."/>
        </authorList>
    </citation>
    <scope>NUCLEOTIDE SEQUENCE</scope>
    <source>
        <strain evidence="2">NW19A</strain>
    </source>
</reference>
<evidence type="ECO:0000313" key="2">
    <source>
        <dbReference type="EMBL" id="AJG43812.1"/>
    </source>
</evidence>
<dbReference type="CDD" id="cd00085">
    <property type="entry name" value="HNHc"/>
    <property type="match status" value="1"/>
</dbReference>
<keyword evidence="2" id="KW-0378">Hydrolase</keyword>
<dbReference type="GO" id="GO:0008270">
    <property type="term" value="F:zinc ion binding"/>
    <property type="evidence" value="ECO:0007669"/>
    <property type="project" value="InterPro"/>
</dbReference>
<protein>
    <submittedName>
        <fullName evidence="2">Putative HNH endonuclease</fullName>
    </submittedName>
</protein>
<dbReference type="InterPro" id="IPR015947">
    <property type="entry name" value="PUA-like_sf"/>
</dbReference>
<dbReference type="InterPro" id="IPR003615">
    <property type="entry name" value="HNH_nuc"/>
</dbReference>
<feature type="domain" description="HNH" evidence="1">
    <location>
        <begin position="183"/>
        <end position="238"/>
    </location>
</feature>
<dbReference type="AlphaFoldDB" id="A0A0B5L3Q2"/>
<keyword evidence="2" id="KW-0255">Endonuclease</keyword>
<proteinExistence type="predicted"/>
<organism evidence="2">
    <name type="scientific">Staphylococcus haemolyticus</name>
    <dbReference type="NCBI Taxonomy" id="1283"/>
    <lineage>
        <taxon>Bacteria</taxon>
        <taxon>Bacillati</taxon>
        <taxon>Bacillota</taxon>
        <taxon>Bacilli</taxon>
        <taxon>Bacillales</taxon>
        <taxon>Staphylococcaceae</taxon>
        <taxon>Staphylococcus</taxon>
    </lineage>
</organism>
<evidence type="ECO:0000259" key="1">
    <source>
        <dbReference type="Pfam" id="PF01844"/>
    </source>
</evidence>
<dbReference type="InterPro" id="IPR002711">
    <property type="entry name" value="HNH"/>
</dbReference>
<sequence>MKYWIIPCNVKDYDVIGAFNKLSEIDWKQSNNMKSAAVGDMVLIYLSRPYSCIKYICKIKEVNKPKSTIEDSDYIMKGDNYVNYGNYMQLELLESINELLLTHENLKLNGLKGNIQGPRSLKDNLLSFVLEKISPILNNTNKDEFELENIEYKEGKVQVKYGIKFERNHYLRQKAIEIHGTSCKVCGFNFEKMYGNIGKNFIEIHHIKPMYTIRKKISVNPETDLIPLCSNCHKMIHRKKAKPLTLEELKSKILIKEE</sequence>
<keyword evidence="2" id="KW-0540">Nuclease</keyword>
<dbReference type="SUPFAM" id="SSF88697">
    <property type="entry name" value="PUA domain-like"/>
    <property type="match status" value="1"/>
</dbReference>
<dbReference type="GO" id="GO:0004519">
    <property type="term" value="F:endonuclease activity"/>
    <property type="evidence" value="ECO:0007669"/>
    <property type="project" value="UniProtKB-KW"/>
</dbReference>